<protein>
    <recommendedName>
        <fullName evidence="3">Coenzyme A biosynthesis bifunctional protein CoaBC</fullName>
    </recommendedName>
    <alternativeName>
        <fullName evidence="3">DNA/pantothenate metabolism flavoprotein</fullName>
    </alternativeName>
    <alternativeName>
        <fullName evidence="3">Phosphopantothenoylcysteine synthetase/decarboxylase</fullName>
        <shortName evidence="3">PPCS-PPCDC</shortName>
    </alternativeName>
    <domain>
        <recommendedName>
            <fullName evidence="3">Phosphopantothenoylcysteine decarboxylase</fullName>
            <shortName evidence="3">PPC decarboxylase</shortName>
            <shortName evidence="3">PPC-DC</shortName>
            <ecNumber evidence="3">4.1.1.36</ecNumber>
        </recommendedName>
        <alternativeName>
            <fullName evidence="3">CoaC</fullName>
        </alternativeName>
    </domain>
    <domain>
        <recommendedName>
            <fullName evidence="3">Phosphopantothenate--cysteine ligase</fullName>
            <ecNumber evidence="3">6.3.2.5</ecNumber>
        </recommendedName>
        <alternativeName>
            <fullName evidence="3">CoaB</fullName>
        </alternativeName>
        <alternativeName>
            <fullName evidence="3">Phosphopantothenoylcysteine synthetase</fullName>
            <shortName evidence="3">PPC synthetase</shortName>
            <shortName evidence="3">PPC-S</shortName>
        </alternativeName>
    </domain>
</protein>
<dbReference type="InterPro" id="IPR036551">
    <property type="entry name" value="Flavin_trans-like"/>
</dbReference>
<dbReference type="Gene3D" id="3.40.50.1950">
    <property type="entry name" value="Flavin prenyltransferase-like"/>
    <property type="match status" value="1"/>
</dbReference>
<dbReference type="InterPro" id="IPR003382">
    <property type="entry name" value="Flavoprotein"/>
</dbReference>
<dbReference type="SUPFAM" id="SSF102645">
    <property type="entry name" value="CoaB-like"/>
    <property type="match status" value="1"/>
</dbReference>
<dbReference type="GO" id="GO:0010181">
    <property type="term" value="F:FMN binding"/>
    <property type="evidence" value="ECO:0007669"/>
    <property type="project" value="UniProtKB-UniRule"/>
</dbReference>
<comment type="similarity">
    <text evidence="3 4">In the C-terminal section; belongs to the PPC synthetase family.</text>
</comment>
<dbReference type="EMBL" id="WOCA01000012">
    <property type="protein sequence ID" value="MUK89486.1"/>
    <property type="molecule type" value="Genomic_DNA"/>
</dbReference>
<dbReference type="HAMAP" id="MF_02225">
    <property type="entry name" value="CoaBC"/>
    <property type="match status" value="1"/>
</dbReference>
<dbReference type="SUPFAM" id="SSF52507">
    <property type="entry name" value="Homo-oligomeric flavin-containing Cys decarboxylases, HFCD"/>
    <property type="match status" value="1"/>
</dbReference>
<keyword evidence="3 4" id="KW-0285">Flavoprotein</keyword>
<gene>
    <name evidence="3 7" type="primary">coaBC</name>
    <name evidence="7" type="ORF">GMD78_14050</name>
</gene>
<organism evidence="7 8">
    <name type="scientific">Ornithinibacillus caprae</name>
    <dbReference type="NCBI Taxonomy" id="2678566"/>
    <lineage>
        <taxon>Bacteria</taxon>
        <taxon>Bacillati</taxon>
        <taxon>Bacillota</taxon>
        <taxon>Bacilli</taxon>
        <taxon>Bacillales</taxon>
        <taxon>Bacillaceae</taxon>
        <taxon>Ornithinibacillus</taxon>
    </lineage>
</organism>
<dbReference type="PANTHER" id="PTHR14359">
    <property type="entry name" value="HOMO-OLIGOMERIC FLAVIN CONTAINING CYS DECARBOXYLASE FAMILY"/>
    <property type="match status" value="1"/>
</dbReference>
<comment type="cofactor">
    <cofactor evidence="3">
        <name>Mg(2+)</name>
        <dbReference type="ChEBI" id="CHEBI:18420"/>
    </cofactor>
</comment>
<feature type="region of interest" description="Phosphopantothenate--cysteine ligase" evidence="3">
    <location>
        <begin position="190"/>
        <end position="402"/>
    </location>
</feature>
<dbReference type="GO" id="GO:0071513">
    <property type="term" value="C:phosphopantothenoylcysteine decarboxylase complex"/>
    <property type="evidence" value="ECO:0007669"/>
    <property type="project" value="TreeGrafter"/>
</dbReference>
<dbReference type="UniPathway" id="UPA00241">
    <property type="reaction ID" value="UER00353"/>
</dbReference>
<evidence type="ECO:0000259" key="6">
    <source>
        <dbReference type="Pfam" id="PF04127"/>
    </source>
</evidence>
<evidence type="ECO:0000259" key="5">
    <source>
        <dbReference type="Pfam" id="PF02441"/>
    </source>
</evidence>
<dbReference type="NCBIfam" id="TIGR00521">
    <property type="entry name" value="coaBC_dfp"/>
    <property type="match status" value="1"/>
</dbReference>
<feature type="binding site" evidence="3">
    <location>
        <position position="337"/>
    </location>
    <ligand>
        <name>CTP</name>
        <dbReference type="ChEBI" id="CHEBI:37563"/>
    </ligand>
</feature>
<comment type="pathway">
    <text evidence="3 4">Cofactor biosynthesis; coenzyme A biosynthesis; CoA from (R)-pantothenate: step 2/5.</text>
</comment>
<comment type="pathway">
    <text evidence="3 4">Cofactor biosynthesis; coenzyme A biosynthesis; CoA from (R)-pantothenate: step 3/5.</text>
</comment>
<dbReference type="GO" id="GO:0015937">
    <property type="term" value="P:coenzyme A biosynthetic process"/>
    <property type="evidence" value="ECO:0007669"/>
    <property type="project" value="UniProtKB-UniRule"/>
</dbReference>
<reference evidence="7 8" key="1">
    <citation type="submission" date="2019-11" db="EMBL/GenBank/DDBJ databases">
        <authorList>
            <person name="Li X."/>
        </authorList>
    </citation>
    <scope>NUCLEOTIDE SEQUENCE [LARGE SCALE GENOMIC DNA]</scope>
    <source>
        <strain evidence="7 8">L9</strain>
    </source>
</reference>
<dbReference type="GO" id="GO:0004632">
    <property type="term" value="F:phosphopantothenate--cysteine ligase activity"/>
    <property type="evidence" value="ECO:0007669"/>
    <property type="project" value="UniProtKB-UniRule"/>
</dbReference>
<feature type="domain" description="Flavoprotein" evidence="5">
    <location>
        <begin position="5"/>
        <end position="178"/>
    </location>
</feature>
<evidence type="ECO:0000313" key="7">
    <source>
        <dbReference type="EMBL" id="MUK89486.1"/>
    </source>
</evidence>
<comment type="caution">
    <text evidence="7">The sequence shown here is derived from an EMBL/GenBank/DDBJ whole genome shotgun (WGS) entry which is preliminary data.</text>
</comment>
<keyword evidence="8" id="KW-1185">Reference proteome</keyword>
<dbReference type="GO" id="GO:0004633">
    <property type="term" value="F:phosphopantothenoylcysteine decarboxylase activity"/>
    <property type="evidence" value="ECO:0007669"/>
    <property type="project" value="UniProtKB-UniRule"/>
</dbReference>
<dbReference type="InterPro" id="IPR007085">
    <property type="entry name" value="DNA/pantothenate-metab_flavo_C"/>
</dbReference>
<comment type="function">
    <text evidence="4">Catalyzes two steps in the biosynthesis of coenzyme A. In the first step cysteine is conjugated to 4'-phosphopantothenate to form 4-phosphopantothenoylcysteine, in the latter compound is decarboxylated to form 4'-phosphopantotheine.</text>
</comment>
<dbReference type="Proteomes" id="UP000469125">
    <property type="component" value="Unassembled WGS sequence"/>
</dbReference>
<keyword evidence="3" id="KW-0511">Multifunctional enzyme</keyword>
<dbReference type="GO" id="GO:0046872">
    <property type="term" value="F:metal ion binding"/>
    <property type="evidence" value="ECO:0007669"/>
    <property type="project" value="UniProtKB-KW"/>
</dbReference>
<evidence type="ECO:0000256" key="4">
    <source>
        <dbReference type="RuleBase" id="RU364078"/>
    </source>
</evidence>
<feature type="binding site" evidence="3">
    <location>
        <position position="279"/>
    </location>
    <ligand>
        <name>CTP</name>
        <dbReference type="ChEBI" id="CHEBI:37563"/>
    </ligand>
</feature>
<comment type="cofactor">
    <cofactor evidence="3">
        <name>FMN</name>
        <dbReference type="ChEBI" id="CHEBI:58210"/>
    </cofactor>
    <text evidence="3">Binds 1 FMN per subunit.</text>
</comment>
<evidence type="ECO:0000256" key="1">
    <source>
        <dbReference type="ARBA" id="ARBA00022793"/>
    </source>
</evidence>
<comment type="similarity">
    <text evidence="3 4">In the N-terminal section; belongs to the HFCD (homo-oligomeric flavin containing Cys decarboxylase) superfamily.</text>
</comment>
<feature type="region of interest" description="Phosphopantothenoylcysteine decarboxylase" evidence="3">
    <location>
        <begin position="1"/>
        <end position="189"/>
    </location>
</feature>
<evidence type="ECO:0000313" key="8">
    <source>
        <dbReference type="Proteomes" id="UP000469125"/>
    </source>
</evidence>
<keyword evidence="2 3" id="KW-0456">Lyase</keyword>
<dbReference type="PANTHER" id="PTHR14359:SF6">
    <property type="entry name" value="PHOSPHOPANTOTHENOYLCYSTEINE DECARBOXYLASE"/>
    <property type="match status" value="1"/>
</dbReference>
<feature type="active site" description="Proton donor" evidence="3">
    <location>
        <position position="157"/>
    </location>
</feature>
<dbReference type="EC" id="6.3.2.5" evidence="3"/>
<dbReference type="Pfam" id="PF02441">
    <property type="entry name" value="Flavoprotein"/>
    <property type="match status" value="1"/>
</dbReference>
<feature type="binding site" evidence="3">
    <location>
        <position position="289"/>
    </location>
    <ligand>
        <name>CTP</name>
        <dbReference type="ChEBI" id="CHEBI:37563"/>
    </ligand>
</feature>
<evidence type="ECO:0000256" key="2">
    <source>
        <dbReference type="ARBA" id="ARBA00023239"/>
    </source>
</evidence>
<name>A0A6N8FL82_9BACI</name>
<dbReference type="InterPro" id="IPR005252">
    <property type="entry name" value="CoaBC"/>
</dbReference>
<dbReference type="EC" id="4.1.1.36" evidence="3"/>
<keyword evidence="3" id="KW-0460">Magnesium</keyword>
<accession>A0A6N8FL82</accession>
<feature type="binding site" evidence="3">
    <location>
        <position position="341"/>
    </location>
    <ligand>
        <name>CTP</name>
        <dbReference type="ChEBI" id="CHEBI:37563"/>
    </ligand>
</feature>
<evidence type="ECO:0000256" key="3">
    <source>
        <dbReference type="HAMAP-Rule" id="MF_02225"/>
    </source>
</evidence>
<feature type="binding site" evidence="3">
    <location>
        <position position="323"/>
    </location>
    <ligand>
        <name>CTP</name>
        <dbReference type="ChEBI" id="CHEBI:37563"/>
    </ligand>
</feature>
<feature type="domain" description="DNA/pantothenate metabolism flavoprotein C-terminal" evidence="6">
    <location>
        <begin position="186"/>
        <end position="394"/>
    </location>
</feature>
<dbReference type="InterPro" id="IPR035929">
    <property type="entry name" value="CoaB-like_sf"/>
</dbReference>
<keyword evidence="3" id="KW-0479">Metal-binding</keyword>
<sequence length="402" mass="44267">MLQNKNIVLGVSGGIAAYKACALTSKLTQQGANVRVIMTESATQFVSPLTFQALSRNPVYTDTFDEKDPEKIAHIDLADWADIIIVAPATANVIGKMAVGIADDMLTTTLLATKATIYIAPAMNVNMYDHPAVVRNMKQLETWGYHFIEPGAGYLACGWIGKGRLEEPESIIDVIIQHQSKSTVLIGKKVLISAGPTREKIDPVRFFTNRSTGKMGFSLAEAAANMGAEVTLVTGPVALETSTSRIERIDVTTSEEMYQIMHQKFFEHDIVIKSAAVADYRPKVTFEEKMKKQDGNLHIEMERTKDILQSLGEKKTTQFLVGFAAETTNPLDYGIKKLKKKNLDAIVINNVAIEGAGFGGDTNIATYVNKQLQQEEIELASKYNVAQKILSFIIRDMKDETP</sequence>
<comment type="catalytic activity">
    <reaction evidence="3 4">
        <text>(R)-4'-phosphopantothenate + L-cysteine + CTP = N-[(R)-4-phosphopantothenoyl]-L-cysteine + CMP + diphosphate + H(+)</text>
        <dbReference type="Rhea" id="RHEA:19397"/>
        <dbReference type="ChEBI" id="CHEBI:10986"/>
        <dbReference type="ChEBI" id="CHEBI:15378"/>
        <dbReference type="ChEBI" id="CHEBI:33019"/>
        <dbReference type="ChEBI" id="CHEBI:35235"/>
        <dbReference type="ChEBI" id="CHEBI:37563"/>
        <dbReference type="ChEBI" id="CHEBI:59458"/>
        <dbReference type="ChEBI" id="CHEBI:60377"/>
        <dbReference type="EC" id="6.3.2.5"/>
    </reaction>
</comment>
<dbReference type="RefSeq" id="WP_155669454.1">
    <property type="nucleotide sequence ID" value="NZ_WOCA01000012.1"/>
</dbReference>
<comment type="caution">
    <text evidence="3">Lacks conserved residue(s) required for the propagation of feature annotation.</text>
</comment>
<comment type="function">
    <text evidence="3">Catalyzes two sequential steps in the biosynthesis of coenzyme A. In the first step cysteine is conjugated to 4'-phosphopantothenate to form 4-phosphopantothenoylcysteine. In the second step the latter compound is decarboxylated to form 4'-phosphopantotheine.</text>
</comment>
<keyword evidence="3 4" id="KW-0436">Ligase</keyword>
<proteinExistence type="inferred from homology"/>
<keyword evidence="1 3" id="KW-0210">Decarboxylase</keyword>
<comment type="catalytic activity">
    <reaction evidence="3 4">
        <text>N-[(R)-4-phosphopantothenoyl]-L-cysteine + H(+) = (R)-4'-phosphopantetheine + CO2</text>
        <dbReference type="Rhea" id="RHEA:16793"/>
        <dbReference type="ChEBI" id="CHEBI:15378"/>
        <dbReference type="ChEBI" id="CHEBI:16526"/>
        <dbReference type="ChEBI" id="CHEBI:59458"/>
        <dbReference type="ChEBI" id="CHEBI:61723"/>
        <dbReference type="EC" id="4.1.1.36"/>
    </reaction>
</comment>
<keyword evidence="3 4" id="KW-0288">FMN</keyword>
<dbReference type="Gene3D" id="3.40.50.10300">
    <property type="entry name" value="CoaB-like"/>
    <property type="match status" value="1"/>
</dbReference>
<dbReference type="Pfam" id="PF04127">
    <property type="entry name" value="DFP"/>
    <property type="match status" value="1"/>
</dbReference>
<dbReference type="GO" id="GO:0015941">
    <property type="term" value="P:pantothenate catabolic process"/>
    <property type="evidence" value="ECO:0007669"/>
    <property type="project" value="InterPro"/>
</dbReference>
<dbReference type="AlphaFoldDB" id="A0A6N8FL82"/>